<dbReference type="OrthoDB" id="9794572at2"/>
<dbReference type="SUPFAM" id="SSF75005">
    <property type="entry name" value="Arabinanase/levansucrase/invertase"/>
    <property type="match status" value="1"/>
</dbReference>
<comment type="caution">
    <text evidence="2">The sequence shown here is derived from an EMBL/GenBank/DDBJ whole genome shotgun (WGS) entry which is preliminary data.</text>
</comment>
<evidence type="ECO:0008006" key="4">
    <source>
        <dbReference type="Google" id="ProtNLM"/>
    </source>
</evidence>
<sequence>MKRLNSYYSFCFVLVVCGVLQFTPLNAQDIERQRPEEWKQLVLGGRFMDRFEAIPPIGELTSDTWGADAVRPRYTANGIEDPQWSYWGGNIRKGDDGKYHLIVCRWPENSEKGHMQWPKSEVVHAVAENPQGPFQVRGETIGQGHNPEFFRLKDGRYVIYVINAYYIADGLNGPWTKGEFTFDPRDRKIHDGLSNVSFAQRKDGSYLAVCRGGGIWMSETGLSPYYQVTNKSVYPAFDGRYEDPVIWRTHIQYHMIVNDWYGRIAYYLRSPNGIDWKVEPGEAYMPGIAKYEDGTVEDWYKYERIKMLQDEYGRAYQANFAVIDSSKWGDLGNDHHSSKNIGIPLTKGKLLTILDVEEITEDTPLIRVKIEAEPGFDPHTDIDLESLRFGAAEEVNFGRGSKLVKTEQQGKDLVLFFDGKGNGLTDENFAAKLLGKNKDGSLLFGYARLPWLMYDAPILSARKPVVSHKNGKTIVLIEVGNYGLVSSKETKIQVEGQINGEVVNFEASVSALAPFEKNIIELKYSEILDKNAIFTIKAKQQEVRLFEE</sequence>
<dbReference type="Proteomes" id="UP000265926">
    <property type="component" value="Unassembled WGS sequence"/>
</dbReference>
<organism evidence="2 3">
    <name type="scientific">Maribellus luteus</name>
    <dbReference type="NCBI Taxonomy" id="2305463"/>
    <lineage>
        <taxon>Bacteria</taxon>
        <taxon>Pseudomonadati</taxon>
        <taxon>Bacteroidota</taxon>
        <taxon>Bacteroidia</taxon>
        <taxon>Marinilabiliales</taxon>
        <taxon>Prolixibacteraceae</taxon>
        <taxon>Maribellus</taxon>
    </lineage>
</organism>
<proteinExistence type="predicted"/>
<evidence type="ECO:0000256" key="1">
    <source>
        <dbReference type="SAM" id="SignalP"/>
    </source>
</evidence>
<evidence type="ECO:0000313" key="2">
    <source>
        <dbReference type="EMBL" id="RIJ45726.1"/>
    </source>
</evidence>
<keyword evidence="1" id="KW-0732">Signal</keyword>
<keyword evidence="3" id="KW-1185">Reference proteome</keyword>
<dbReference type="AlphaFoldDB" id="A0A399SNY9"/>
<dbReference type="CDD" id="cd08994">
    <property type="entry name" value="GH43_62_32_68_117_130-like"/>
    <property type="match status" value="1"/>
</dbReference>
<dbReference type="EMBL" id="QWGR01000020">
    <property type="protein sequence ID" value="RIJ45726.1"/>
    <property type="molecule type" value="Genomic_DNA"/>
</dbReference>
<name>A0A399SNY9_9BACT</name>
<feature type="signal peptide" evidence="1">
    <location>
        <begin position="1"/>
        <end position="27"/>
    </location>
</feature>
<accession>A0A399SNY9</accession>
<dbReference type="InterPro" id="IPR023296">
    <property type="entry name" value="Glyco_hydro_beta-prop_sf"/>
</dbReference>
<gene>
    <name evidence="2" type="ORF">D1614_21550</name>
</gene>
<protein>
    <recommendedName>
        <fullName evidence="4">Glycoside hydrolase</fullName>
    </recommendedName>
</protein>
<dbReference type="RefSeq" id="WP_119440073.1">
    <property type="nucleotide sequence ID" value="NZ_QWGR01000020.1"/>
</dbReference>
<evidence type="ECO:0000313" key="3">
    <source>
        <dbReference type="Proteomes" id="UP000265926"/>
    </source>
</evidence>
<feature type="chain" id="PRO_5017428091" description="Glycoside hydrolase" evidence="1">
    <location>
        <begin position="28"/>
        <end position="548"/>
    </location>
</feature>
<reference evidence="2 3" key="1">
    <citation type="submission" date="2018-08" db="EMBL/GenBank/DDBJ databases">
        <title>Pallidiluteibacterium maritimus gen. nov., sp. nov., isolated from coastal sediment.</title>
        <authorList>
            <person name="Zhou L.Y."/>
        </authorList>
    </citation>
    <scope>NUCLEOTIDE SEQUENCE [LARGE SCALE GENOMIC DNA]</scope>
    <source>
        <strain evidence="2 3">XSD2</strain>
    </source>
</reference>
<dbReference type="Gene3D" id="2.115.10.20">
    <property type="entry name" value="Glycosyl hydrolase domain, family 43"/>
    <property type="match status" value="1"/>
</dbReference>